<dbReference type="PANTHER" id="PTHR24220:SF685">
    <property type="entry name" value="ABC TRANSPORTER RELATED"/>
    <property type="match status" value="1"/>
</dbReference>
<dbReference type="GO" id="GO:0016887">
    <property type="term" value="F:ATP hydrolysis activity"/>
    <property type="evidence" value="ECO:0007669"/>
    <property type="project" value="InterPro"/>
</dbReference>
<dbReference type="RefSeq" id="WP_147983744.1">
    <property type="nucleotide sequence ID" value="NZ_RDBM01000035.1"/>
</dbReference>
<dbReference type="PROSITE" id="PS50893">
    <property type="entry name" value="ABC_TRANSPORTER_2"/>
    <property type="match status" value="1"/>
</dbReference>
<dbReference type="InterPro" id="IPR027417">
    <property type="entry name" value="P-loop_NTPase"/>
</dbReference>
<organism evidence="4">
    <name type="scientific">Streptomyces sp. gb1(2016)</name>
    <dbReference type="NCBI Taxonomy" id="1828321"/>
    <lineage>
        <taxon>Bacteria</taxon>
        <taxon>Bacillati</taxon>
        <taxon>Actinomycetota</taxon>
        <taxon>Actinomycetes</taxon>
        <taxon>Kitasatosporales</taxon>
        <taxon>Streptomycetaceae</taxon>
        <taxon>Streptomyces</taxon>
    </lineage>
</organism>
<dbReference type="PROSITE" id="PS00211">
    <property type="entry name" value="ABC_TRANSPORTER_1"/>
    <property type="match status" value="1"/>
</dbReference>
<dbReference type="GO" id="GO:0022857">
    <property type="term" value="F:transmembrane transporter activity"/>
    <property type="evidence" value="ECO:0007669"/>
    <property type="project" value="TreeGrafter"/>
</dbReference>
<dbReference type="InterPro" id="IPR003439">
    <property type="entry name" value="ABC_transporter-like_ATP-bd"/>
</dbReference>
<feature type="transmembrane region" description="Helical" evidence="2">
    <location>
        <begin position="137"/>
        <end position="156"/>
    </location>
</feature>
<keyword evidence="2" id="KW-0472">Membrane</keyword>
<keyword evidence="2" id="KW-0812">Transmembrane</keyword>
<accession>A0A652KTW9</accession>
<dbReference type="Pfam" id="PF00005">
    <property type="entry name" value="ABC_tran"/>
    <property type="match status" value="1"/>
</dbReference>
<dbReference type="AlphaFoldDB" id="A0A652KTW9"/>
<feature type="transmembrane region" description="Helical" evidence="2">
    <location>
        <begin position="27"/>
        <end position="45"/>
    </location>
</feature>
<sequence length="361" mass="36349">MDTSVTTRGTAPATPVTGAAASLRKLYFLRFAFAAVWAGLLFATADTLGPLSAALLVVYPLFDVACAVVDARSARAVGGPVRGLYVNIALSTLTAVGLAVAATSGIPAVLRVWGIWAVTAGLVQLVVGAVRRRLGGQWAMIVSGAISTLAGASFFAQAGADGATLSNLAGYAFLGGVFFLVSALRLKRPGEGGDGTADDHRPLAAQPASYGAYDELDEARGDGPDAPDPQDRGDAGRGGDGEAYGGEGAGELSGGQQQRVAVARALVTAPDVVFADEPTGALDTGTAAEVLGLLRQAVDQLGATVVMVTHDPVAAAWADRVLFLADGAFADGVERGSAELIAERMAALTARTARVGAGVAA</sequence>
<dbReference type="EMBL" id="RDBM01000035">
    <property type="protein sequence ID" value="TXS27182.1"/>
    <property type="molecule type" value="Genomic_DNA"/>
</dbReference>
<evidence type="ECO:0000259" key="3">
    <source>
        <dbReference type="PROSITE" id="PS50893"/>
    </source>
</evidence>
<dbReference type="Gene3D" id="3.40.50.300">
    <property type="entry name" value="P-loop containing nucleotide triphosphate hydrolases"/>
    <property type="match status" value="1"/>
</dbReference>
<feature type="transmembrane region" description="Helical" evidence="2">
    <location>
        <begin position="112"/>
        <end position="130"/>
    </location>
</feature>
<feature type="region of interest" description="Disordered" evidence="1">
    <location>
        <begin position="215"/>
        <end position="252"/>
    </location>
</feature>
<feature type="compositionally biased region" description="Basic and acidic residues" evidence="1">
    <location>
        <begin position="218"/>
        <end position="240"/>
    </location>
</feature>
<evidence type="ECO:0000313" key="4">
    <source>
        <dbReference type="EMBL" id="TXS27182.1"/>
    </source>
</evidence>
<keyword evidence="4" id="KW-0547">Nucleotide-binding</keyword>
<keyword evidence="4" id="KW-0067">ATP-binding</keyword>
<dbReference type="InterPro" id="IPR015854">
    <property type="entry name" value="ABC_transpr_LolD-like"/>
</dbReference>
<feature type="compositionally biased region" description="Gly residues" evidence="1">
    <location>
        <begin position="241"/>
        <end position="252"/>
    </location>
</feature>
<evidence type="ECO:0000256" key="2">
    <source>
        <dbReference type="SAM" id="Phobius"/>
    </source>
</evidence>
<evidence type="ECO:0000256" key="1">
    <source>
        <dbReference type="SAM" id="MobiDB-lite"/>
    </source>
</evidence>
<gene>
    <name evidence="4" type="ORF">EAO74_14105</name>
</gene>
<dbReference type="GO" id="GO:0005886">
    <property type="term" value="C:plasma membrane"/>
    <property type="evidence" value="ECO:0007669"/>
    <property type="project" value="TreeGrafter"/>
</dbReference>
<dbReference type="InterPro" id="IPR017871">
    <property type="entry name" value="ABC_transporter-like_CS"/>
</dbReference>
<reference evidence="4" key="1">
    <citation type="submission" date="2018-10" db="EMBL/GenBank/DDBJ databases">
        <authorList>
            <person name="Hariharan J."/>
            <person name="Choudoir M.J."/>
            <person name="Diebold P."/>
            <person name="Panke-Buisse K."/>
            <person name="Campbell A.N."/>
            <person name="Buckley D.H."/>
        </authorList>
    </citation>
    <scope>NUCLEOTIDE SEQUENCE</scope>
    <source>
        <strain evidence="4">Gb1</strain>
    </source>
</reference>
<feature type="transmembrane region" description="Helical" evidence="2">
    <location>
        <begin position="83"/>
        <end position="106"/>
    </location>
</feature>
<dbReference type="SUPFAM" id="SSF52540">
    <property type="entry name" value="P-loop containing nucleoside triphosphate hydrolases"/>
    <property type="match status" value="1"/>
</dbReference>
<dbReference type="PANTHER" id="PTHR24220">
    <property type="entry name" value="IMPORT ATP-BINDING PROTEIN"/>
    <property type="match status" value="1"/>
</dbReference>
<feature type="domain" description="ABC transporter" evidence="3">
    <location>
        <begin position="125"/>
        <end position="351"/>
    </location>
</feature>
<dbReference type="GO" id="GO:0005524">
    <property type="term" value="F:ATP binding"/>
    <property type="evidence" value="ECO:0007669"/>
    <property type="project" value="UniProtKB-KW"/>
</dbReference>
<feature type="transmembrane region" description="Helical" evidence="2">
    <location>
        <begin position="168"/>
        <end position="186"/>
    </location>
</feature>
<feature type="transmembrane region" description="Helical" evidence="2">
    <location>
        <begin position="51"/>
        <end position="71"/>
    </location>
</feature>
<proteinExistence type="predicted"/>
<name>A0A652KTW9_9ACTN</name>
<keyword evidence="2" id="KW-1133">Transmembrane helix</keyword>
<protein>
    <submittedName>
        <fullName evidence="4">ATP-binding cassette domain-containing protein</fullName>
    </submittedName>
</protein>
<comment type="caution">
    <text evidence="4">The sequence shown here is derived from an EMBL/GenBank/DDBJ whole genome shotgun (WGS) entry which is preliminary data.</text>
</comment>